<organism evidence="1 2">
    <name type="scientific">Rhizobium herbae</name>
    <dbReference type="NCBI Taxonomy" id="508661"/>
    <lineage>
        <taxon>Bacteria</taxon>
        <taxon>Pseudomonadati</taxon>
        <taxon>Pseudomonadota</taxon>
        <taxon>Alphaproteobacteria</taxon>
        <taxon>Hyphomicrobiales</taxon>
        <taxon>Rhizobiaceae</taxon>
        <taxon>Rhizobium/Agrobacterium group</taxon>
        <taxon>Rhizobium</taxon>
    </lineage>
</organism>
<protein>
    <submittedName>
        <fullName evidence="1">Uncharacterized protein</fullName>
    </submittedName>
</protein>
<dbReference type="EMBL" id="JAGGJV010000005">
    <property type="protein sequence ID" value="MBP1859753.1"/>
    <property type="molecule type" value="Genomic_DNA"/>
</dbReference>
<sequence>MKLADKGVGVEFTDPANADNRVRIDAANPVSANASQRVSHVVVRVGGHGIDANGNRYFDGLANNPVDGHIPIDVYSGFSLFGVANE</sequence>
<comment type="caution">
    <text evidence="1">The sequence shown here is derived from an EMBL/GenBank/DDBJ whole genome shotgun (WGS) entry which is preliminary data.</text>
</comment>
<accession>A0ABS4EP80</accession>
<dbReference type="Proteomes" id="UP000823786">
    <property type="component" value="Unassembled WGS sequence"/>
</dbReference>
<gene>
    <name evidence="1" type="ORF">J2Z75_003270</name>
</gene>
<dbReference type="RefSeq" id="WP_209853766.1">
    <property type="nucleotide sequence ID" value="NZ_JAGGJV010000005.1"/>
</dbReference>
<evidence type="ECO:0000313" key="2">
    <source>
        <dbReference type="Proteomes" id="UP000823786"/>
    </source>
</evidence>
<proteinExistence type="predicted"/>
<evidence type="ECO:0000313" key="1">
    <source>
        <dbReference type="EMBL" id="MBP1859753.1"/>
    </source>
</evidence>
<keyword evidence="2" id="KW-1185">Reference proteome</keyword>
<name>A0ABS4EP80_9HYPH</name>
<reference evidence="1 2" key="1">
    <citation type="submission" date="2021-03" db="EMBL/GenBank/DDBJ databases">
        <title>Genomic Encyclopedia of Type Strains, Phase IV (KMG-IV): sequencing the most valuable type-strain genomes for metagenomic binning, comparative biology and taxonomic classification.</title>
        <authorList>
            <person name="Goeker M."/>
        </authorList>
    </citation>
    <scope>NUCLEOTIDE SEQUENCE [LARGE SCALE GENOMIC DNA]</scope>
    <source>
        <strain evidence="1 2">DSM 26427</strain>
    </source>
</reference>